<dbReference type="EMBL" id="LRBP01000001">
    <property type="protein sequence ID" value="OII75292.1"/>
    <property type="molecule type" value="Genomic_DNA"/>
</dbReference>
<dbReference type="GeneID" id="39978604"/>
<name>A0A1J4MQK9_9CRYT</name>
<dbReference type="Proteomes" id="UP000186176">
    <property type="component" value="Unassembled WGS sequence"/>
</dbReference>
<keyword evidence="3" id="KW-1185">Reference proteome</keyword>
<reference evidence="2 3" key="1">
    <citation type="submission" date="2016-10" db="EMBL/GenBank/DDBJ databases">
        <title>Reductive evolution of mitochondrial metabolism and differential evolution of invasion-related proteins in Cryptosporidium.</title>
        <authorList>
            <person name="Liu S."/>
            <person name="Roellig D.M."/>
            <person name="Guo Y."/>
            <person name="Li N."/>
            <person name="Frace M.A."/>
            <person name="Tang K."/>
            <person name="Zhang L."/>
            <person name="Feng Y."/>
            <person name="Xiao L."/>
        </authorList>
    </citation>
    <scope>NUCLEOTIDE SEQUENCE [LARGE SCALE GENOMIC DNA]</scope>
    <source>
        <strain evidence="2">39726</strain>
    </source>
</reference>
<dbReference type="VEuPathDB" id="CryptoDB:cubi_01813"/>
<dbReference type="OrthoDB" id="341767at2759"/>
<organism evidence="2 3">
    <name type="scientific">Cryptosporidium ubiquitum</name>
    <dbReference type="NCBI Taxonomy" id="857276"/>
    <lineage>
        <taxon>Eukaryota</taxon>
        <taxon>Sar</taxon>
        <taxon>Alveolata</taxon>
        <taxon>Apicomplexa</taxon>
        <taxon>Conoidasida</taxon>
        <taxon>Coccidia</taxon>
        <taxon>Eucoccidiorida</taxon>
        <taxon>Eimeriorina</taxon>
        <taxon>Cryptosporidiidae</taxon>
        <taxon>Cryptosporidium</taxon>
    </lineage>
</organism>
<dbReference type="AlphaFoldDB" id="A0A1J4MQK9"/>
<evidence type="ECO:0000313" key="3">
    <source>
        <dbReference type="Proteomes" id="UP000186176"/>
    </source>
</evidence>
<feature type="compositionally biased region" description="Low complexity" evidence="1">
    <location>
        <begin position="20"/>
        <end position="31"/>
    </location>
</feature>
<feature type="compositionally biased region" description="Polar residues" evidence="1">
    <location>
        <begin position="1"/>
        <end position="12"/>
    </location>
</feature>
<proteinExistence type="predicted"/>
<protein>
    <submittedName>
        <fullName evidence="2">Uncharacterized protein</fullName>
    </submittedName>
</protein>
<feature type="region of interest" description="Disordered" evidence="1">
    <location>
        <begin position="1"/>
        <end position="31"/>
    </location>
</feature>
<sequence length="244" mass="27672">MRRLQSFKTPSRLSEKLKLSSKTNSNNDTKISNGIKFVPNVRALDSNEAINNDARTDNISLKNINFVRKLEFEKMEQPDNTHKFDASLIPPIHGGEIINKAEKQDLIYDSNKVSVNLTINNTINIYKNLEESEHGRTPEKLEGWSVFQLPKYMPENEKNFEFIKMPIPTLLHDTPSGSIGKLVFKRDGNIDLSLNSSKGKECISFKIDCISRDNSEQFIIAFSKINELINLGKCDSLLIGTPEI</sequence>
<comment type="caution">
    <text evidence="2">The sequence shown here is derived from an EMBL/GenBank/DDBJ whole genome shotgun (WGS) entry which is preliminary data.</text>
</comment>
<dbReference type="RefSeq" id="XP_028876299.1">
    <property type="nucleotide sequence ID" value="XM_029018825.1"/>
</dbReference>
<accession>A0A1J4MQK9</accession>
<gene>
    <name evidence="2" type="ORF">cubi_01813</name>
</gene>
<evidence type="ECO:0000313" key="2">
    <source>
        <dbReference type="EMBL" id="OII75292.1"/>
    </source>
</evidence>
<evidence type="ECO:0000256" key="1">
    <source>
        <dbReference type="SAM" id="MobiDB-lite"/>
    </source>
</evidence>